<keyword evidence="2" id="KW-1185">Reference proteome</keyword>
<dbReference type="EMBL" id="JAWZYT010001689">
    <property type="protein sequence ID" value="KAK4309966.1"/>
    <property type="molecule type" value="Genomic_DNA"/>
</dbReference>
<reference evidence="1" key="1">
    <citation type="submission" date="2023-11" db="EMBL/GenBank/DDBJ databases">
        <title>Genome assemblies of two species of porcelain crab, Petrolisthes cinctipes and Petrolisthes manimaculis (Anomura: Porcellanidae).</title>
        <authorList>
            <person name="Angst P."/>
        </authorList>
    </citation>
    <scope>NUCLEOTIDE SEQUENCE</scope>
    <source>
        <strain evidence="1">PB745_02</strain>
        <tissue evidence="1">Gill</tissue>
    </source>
</reference>
<name>A0AAE1U6P5_9EUCA</name>
<comment type="caution">
    <text evidence="1">The sequence shown here is derived from an EMBL/GenBank/DDBJ whole genome shotgun (WGS) entry which is preliminary data.</text>
</comment>
<gene>
    <name evidence="1" type="ORF">Pmani_018433</name>
</gene>
<evidence type="ECO:0000313" key="2">
    <source>
        <dbReference type="Proteomes" id="UP001292094"/>
    </source>
</evidence>
<organism evidence="1 2">
    <name type="scientific">Petrolisthes manimaculis</name>
    <dbReference type="NCBI Taxonomy" id="1843537"/>
    <lineage>
        <taxon>Eukaryota</taxon>
        <taxon>Metazoa</taxon>
        <taxon>Ecdysozoa</taxon>
        <taxon>Arthropoda</taxon>
        <taxon>Crustacea</taxon>
        <taxon>Multicrustacea</taxon>
        <taxon>Malacostraca</taxon>
        <taxon>Eumalacostraca</taxon>
        <taxon>Eucarida</taxon>
        <taxon>Decapoda</taxon>
        <taxon>Pleocyemata</taxon>
        <taxon>Anomura</taxon>
        <taxon>Galatheoidea</taxon>
        <taxon>Porcellanidae</taxon>
        <taxon>Petrolisthes</taxon>
    </lineage>
</organism>
<dbReference type="AlphaFoldDB" id="A0AAE1U6P5"/>
<evidence type="ECO:0000313" key="1">
    <source>
        <dbReference type="EMBL" id="KAK4309966.1"/>
    </source>
</evidence>
<protein>
    <submittedName>
        <fullName evidence="1">Uncharacterized protein</fullName>
    </submittedName>
</protein>
<proteinExistence type="predicted"/>
<sequence length="74" mass="8244">MAKSLNDLRKMQRDQLTRLTKLDLVESILAAPGTSDKHLLDITNKLHFLVTEVAELRKAVTASESGVNNKVDQL</sequence>
<accession>A0AAE1U6P5</accession>
<dbReference type="Proteomes" id="UP001292094">
    <property type="component" value="Unassembled WGS sequence"/>
</dbReference>